<comment type="caution">
    <text evidence="1">The sequence shown here is derived from an EMBL/GenBank/DDBJ whole genome shotgun (WGS) entry which is preliminary data.</text>
</comment>
<evidence type="ECO:0000313" key="2">
    <source>
        <dbReference type="Proteomes" id="UP001148662"/>
    </source>
</evidence>
<proteinExistence type="predicted"/>
<dbReference type="EMBL" id="JANHOG010000155">
    <property type="protein sequence ID" value="KAJ3557463.1"/>
    <property type="molecule type" value="Genomic_DNA"/>
</dbReference>
<accession>A0ACC1TBM0</accession>
<dbReference type="Proteomes" id="UP001148662">
    <property type="component" value="Unassembled WGS sequence"/>
</dbReference>
<name>A0ACC1TBM0_9APHY</name>
<sequence>MDGPLPGERQLVPQWSYKLVILSYCISWLGAYTSTQIAIHAKYARVKAIKWLWTLLASVAFGFTAIWSMHFVGMLACSLDVRINFNIPLTILSAAVAVLFTFAAFTSAYTSDSLENSLPAVKSSYLGRNITSAFQSLRKTGLLHDPETGHPHAGSREEERRPILASTSDRGTDNEEEEEEGAARDQHTPGWQEEPQQRAGLLHRTSTDSHTLVPELRPVDYATSSGHWEYRTGDEYPSRSHLPHSSAGGQPMDPSPRTSDDSSLTPSDDSTFGTGRPSTASQNNSFSTLSARSWSEPLHAGLSRETRMRIKAQARDRPIPKFGWTYWLKTYYSSITILVAVRAAIWGLAIVFMHYCGMWAMEIPDGRIEWNWPKVILSYVVAFSLSFMGCIAMVHMEIHFFRQVAFSTIAAFGCCSMHYTGMWAATFYTKMPPSRDAGYPAFLPFVILGIAVSVCVISNAVLAHVAIISRNRMAEVILTKRRIWRIMAEKEAAEQANELKQQFIAVASHEIRTPLHAVNGYCELLAMTDLTDKQRLYVTSIQQACHAINVIAGNVLDFSKLDRNNVEMSARPVLVDLRKMAEDQARIIETKGAVHPQPAVDIVVSVADNVPPSMYLDETYTFRILMNLLSNAQKFCEEGYVCVSVTMDNDTQVAIKISDTGCGIPKSFRSALFQPFRQADSSFTRPKQGTGLGLSIVKHLVQRMSGSVDVESVEGEGSTFTVKLPITLPTGAPPQPVVQLTLKKRIKVVYRNERTAKLYVDLWNRHGMNATLASAEMPLEELTAESDAIWADIESVQRSHTLRSLLHEDASSTLPPLFIVYGDSQELNALEPALSSAKRVVLVKRPVIMNALVQTPTPKDERKEMFSPQSSTPTPDTQRHKILLVEDNLINQHLGKRLLEKLGYDVETASNGQEAVDKVLQIPFHCCFMDCQMPVLDGFAATVKIRELENNGTIHRRLPIIALTANVSAESEEKCRAAGMDHFLPKPFKMNDLQAVLVQMKVISET</sequence>
<keyword evidence="2" id="KW-1185">Reference proteome</keyword>
<organism evidence="1 2">
    <name type="scientific">Phlebia brevispora</name>
    <dbReference type="NCBI Taxonomy" id="194682"/>
    <lineage>
        <taxon>Eukaryota</taxon>
        <taxon>Fungi</taxon>
        <taxon>Dikarya</taxon>
        <taxon>Basidiomycota</taxon>
        <taxon>Agaricomycotina</taxon>
        <taxon>Agaricomycetes</taxon>
        <taxon>Polyporales</taxon>
        <taxon>Meruliaceae</taxon>
        <taxon>Phlebia</taxon>
    </lineage>
</organism>
<gene>
    <name evidence="1" type="ORF">NM688_g1459</name>
</gene>
<reference evidence="1" key="1">
    <citation type="submission" date="2022-07" db="EMBL/GenBank/DDBJ databases">
        <title>Genome Sequence of Phlebia brevispora.</title>
        <authorList>
            <person name="Buettner E."/>
        </authorList>
    </citation>
    <scope>NUCLEOTIDE SEQUENCE</scope>
    <source>
        <strain evidence="1">MPL23</strain>
    </source>
</reference>
<evidence type="ECO:0000313" key="1">
    <source>
        <dbReference type="EMBL" id="KAJ3557463.1"/>
    </source>
</evidence>
<protein>
    <submittedName>
        <fullName evidence="1">Uncharacterized protein</fullName>
    </submittedName>
</protein>